<dbReference type="AlphaFoldDB" id="E9FUT3"/>
<dbReference type="GO" id="GO:0008017">
    <property type="term" value="F:microtubule binding"/>
    <property type="evidence" value="ECO:0000318"/>
    <property type="project" value="GO_Central"/>
</dbReference>
<evidence type="ECO:0000313" key="9">
    <source>
        <dbReference type="EMBL" id="EFX88782.1"/>
    </source>
</evidence>
<organism evidence="9 10">
    <name type="scientific">Daphnia pulex</name>
    <name type="common">Water flea</name>
    <dbReference type="NCBI Taxonomy" id="6669"/>
    <lineage>
        <taxon>Eukaryota</taxon>
        <taxon>Metazoa</taxon>
        <taxon>Ecdysozoa</taxon>
        <taxon>Arthropoda</taxon>
        <taxon>Crustacea</taxon>
        <taxon>Branchiopoda</taxon>
        <taxon>Diplostraca</taxon>
        <taxon>Cladocera</taxon>
        <taxon>Anomopoda</taxon>
        <taxon>Daphniidae</taxon>
        <taxon>Daphnia</taxon>
    </lineage>
</organism>
<evidence type="ECO:0000313" key="10">
    <source>
        <dbReference type="Proteomes" id="UP000000305"/>
    </source>
</evidence>
<keyword evidence="5" id="KW-0505">Motor protein</keyword>
<keyword evidence="4" id="KW-0175">Coiled coil</keyword>
<dbReference type="Proteomes" id="UP000000305">
    <property type="component" value="Unassembled WGS sequence"/>
</dbReference>
<comment type="caution">
    <text evidence="7">Lacks conserved residue(s) required for the propagation of feature annotation.</text>
</comment>
<dbReference type="eggNOG" id="KOG0242">
    <property type="taxonomic scope" value="Eukaryota"/>
</dbReference>
<evidence type="ECO:0000256" key="4">
    <source>
        <dbReference type="ARBA" id="ARBA00023054"/>
    </source>
</evidence>
<proteinExistence type="inferred from homology"/>
<comment type="subcellular location">
    <subcellularLocation>
        <location evidence="1">Cytoplasm</location>
        <location evidence="1">Cytoskeleton</location>
    </subcellularLocation>
</comment>
<dbReference type="GO" id="GO:0003777">
    <property type="term" value="F:microtubule motor activity"/>
    <property type="evidence" value="ECO:0007669"/>
    <property type="project" value="InterPro"/>
</dbReference>
<dbReference type="OrthoDB" id="3176171at2759"/>
<name>E9FUT3_DAPPU</name>
<dbReference type="InterPro" id="IPR001752">
    <property type="entry name" value="Kinesin_motor_dom"/>
</dbReference>
<protein>
    <recommendedName>
        <fullName evidence="8">Kinesin motor domain-containing protein</fullName>
    </recommendedName>
</protein>
<dbReference type="SUPFAM" id="SSF52540">
    <property type="entry name" value="P-loop containing nucleoside triphosphate hydrolases"/>
    <property type="match status" value="1"/>
</dbReference>
<dbReference type="PROSITE" id="PS50067">
    <property type="entry name" value="KINESIN_MOTOR_2"/>
    <property type="match status" value="1"/>
</dbReference>
<dbReference type="GO" id="GO:0000278">
    <property type="term" value="P:mitotic cell cycle"/>
    <property type="evidence" value="ECO:0000318"/>
    <property type="project" value="GO_Central"/>
</dbReference>
<comment type="similarity">
    <text evidence="7">Belongs to the TRAFAC class myosin-kinesin ATPase superfamily. Kinesin family.</text>
</comment>
<dbReference type="PANTHER" id="PTHR47968">
    <property type="entry name" value="CENTROMERE PROTEIN E"/>
    <property type="match status" value="1"/>
</dbReference>
<evidence type="ECO:0000256" key="3">
    <source>
        <dbReference type="ARBA" id="ARBA00022840"/>
    </source>
</evidence>
<evidence type="ECO:0000259" key="8">
    <source>
        <dbReference type="PROSITE" id="PS50067"/>
    </source>
</evidence>
<dbReference type="GO" id="GO:0005874">
    <property type="term" value="C:microtubule"/>
    <property type="evidence" value="ECO:0000318"/>
    <property type="project" value="GO_Central"/>
</dbReference>
<feature type="domain" description="Kinesin motor" evidence="8">
    <location>
        <begin position="1"/>
        <end position="223"/>
    </location>
</feature>
<evidence type="ECO:0000256" key="5">
    <source>
        <dbReference type="ARBA" id="ARBA00023175"/>
    </source>
</evidence>
<evidence type="ECO:0000256" key="2">
    <source>
        <dbReference type="ARBA" id="ARBA00022741"/>
    </source>
</evidence>
<dbReference type="InterPro" id="IPR027640">
    <property type="entry name" value="Kinesin-like_fam"/>
</dbReference>
<dbReference type="EMBL" id="GL732525">
    <property type="protein sequence ID" value="EFX88782.1"/>
    <property type="molecule type" value="Genomic_DNA"/>
</dbReference>
<dbReference type="PhylomeDB" id="E9FUT3"/>
<keyword evidence="6" id="KW-0206">Cytoskeleton</keyword>
<dbReference type="STRING" id="6669.E9FUT3"/>
<dbReference type="GO" id="GO:0007018">
    <property type="term" value="P:microtubule-based movement"/>
    <property type="evidence" value="ECO:0000318"/>
    <property type="project" value="GO_Central"/>
</dbReference>
<dbReference type="InterPro" id="IPR027417">
    <property type="entry name" value="P-loop_NTPase"/>
</dbReference>
<dbReference type="PANTHER" id="PTHR47968:SF75">
    <property type="entry name" value="CENTROMERE-ASSOCIATED PROTEIN E"/>
    <property type="match status" value="1"/>
</dbReference>
<dbReference type="KEGG" id="dpx:DAPPUDRAFT_41086"/>
<keyword evidence="10" id="KW-1185">Reference proteome</keyword>
<evidence type="ECO:0000256" key="7">
    <source>
        <dbReference type="PROSITE-ProRule" id="PRU00283"/>
    </source>
</evidence>
<dbReference type="OMA" id="DISINCG"/>
<dbReference type="HOGENOM" id="CLU_001485_2_0_1"/>
<dbReference type="PRINTS" id="PR00380">
    <property type="entry name" value="KINESINHEAVY"/>
</dbReference>
<evidence type="ECO:0000256" key="1">
    <source>
        <dbReference type="ARBA" id="ARBA00004245"/>
    </source>
</evidence>
<keyword evidence="2" id="KW-0547">Nucleotide-binding</keyword>
<accession>E9FUT3</accession>
<keyword evidence="6" id="KW-0963">Cytoplasm</keyword>
<dbReference type="SMART" id="SM00129">
    <property type="entry name" value="KISc"/>
    <property type="match status" value="1"/>
</dbReference>
<dbReference type="GO" id="GO:0005524">
    <property type="term" value="F:ATP binding"/>
    <property type="evidence" value="ECO:0007669"/>
    <property type="project" value="UniProtKB-KW"/>
</dbReference>
<evidence type="ECO:0000256" key="6">
    <source>
        <dbReference type="ARBA" id="ARBA00023212"/>
    </source>
</evidence>
<feature type="non-terminal residue" evidence="9">
    <location>
        <position position="1"/>
    </location>
</feature>
<sequence>LGIVQLAVDRIFSLIVQYPERAFLLRCSYIEIYNDTISDLLSSNPLKLKVQELAEGHVMVQNLIETNVNTPDAVLKLMQQGNKQRKVGGTSMNERSSRSHTIFRIIVESLPRDEADRSDAAVIVSHINLVDLSGSEKAFQTNATGDRFREGCAINTSLSALGLVIKQLSEGEGFVNFRDSKLTHILRASLGGNARTAIISNVTPTVLDETSSTLKFACRAKAVQNQPQVNEVLSDQVC</sequence>
<keyword evidence="3" id="KW-0067">ATP-binding</keyword>
<reference evidence="9 10" key="1">
    <citation type="journal article" date="2011" name="Science">
        <title>The ecoresponsive genome of Daphnia pulex.</title>
        <authorList>
            <person name="Colbourne J.K."/>
            <person name="Pfrender M.E."/>
            <person name="Gilbert D."/>
            <person name="Thomas W.K."/>
            <person name="Tucker A."/>
            <person name="Oakley T.H."/>
            <person name="Tokishita S."/>
            <person name="Aerts A."/>
            <person name="Arnold G.J."/>
            <person name="Basu M.K."/>
            <person name="Bauer D.J."/>
            <person name="Caceres C.E."/>
            <person name="Carmel L."/>
            <person name="Casola C."/>
            <person name="Choi J.H."/>
            <person name="Detter J.C."/>
            <person name="Dong Q."/>
            <person name="Dusheyko S."/>
            <person name="Eads B.D."/>
            <person name="Frohlich T."/>
            <person name="Geiler-Samerotte K.A."/>
            <person name="Gerlach D."/>
            <person name="Hatcher P."/>
            <person name="Jogdeo S."/>
            <person name="Krijgsveld J."/>
            <person name="Kriventseva E.V."/>
            <person name="Kultz D."/>
            <person name="Laforsch C."/>
            <person name="Lindquist E."/>
            <person name="Lopez J."/>
            <person name="Manak J.R."/>
            <person name="Muller J."/>
            <person name="Pangilinan J."/>
            <person name="Patwardhan R.P."/>
            <person name="Pitluck S."/>
            <person name="Pritham E.J."/>
            <person name="Rechtsteiner A."/>
            <person name="Rho M."/>
            <person name="Rogozin I.B."/>
            <person name="Sakarya O."/>
            <person name="Salamov A."/>
            <person name="Schaack S."/>
            <person name="Shapiro H."/>
            <person name="Shiga Y."/>
            <person name="Skalitzky C."/>
            <person name="Smith Z."/>
            <person name="Souvorov A."/>
            <person name="Sung W."/>
            <person name="Tang Z."/>
            <person name="Tsuchiya D."/>
            <person name="Tu H."/>
            <person name="Vos H."/>
            <person name="Wang M."/>
            <person name="Wolf Y.I."/>
            <person name="Yamagata H."/>
            <person name="Yamada T."/>
            <person name="Ye Y."/>
            <person name="Shaw J.R."/>
            <person name="Andrews J."/>
            <person name="Crease T.J."/>
            <person name="Tang H."/>
            <person name="Lucas S.M."/>
            <person name="Robertson H.M."/>
            <person name="Bork P."/>
            <person name="Koonin E.V."/>
            <person name="Zdobnov E.M."/>
            <person name="Grigoriev I.V."/>
            <person name="Lynch M."/>
            <person name="Boore J.L."/>
        </authorList>
    </citation>
    <scope>NUCLEOTIDE SEQUENCE [LARGE SCALE GENOMIC DNA]</scope>
</reference>
<dbReference type="InterPro" id="IPR036961">
    <property type="entry name" value="Kinesin_motor_dom_sf"/>
</dbReference>
<dbReference type="InParanoid" id="E9FUT3"/>
<dbReference type="Gene3D" id="3.40.850.10">
    <property type="entry name" value="Kinesin motor domain"/>
    <property type="match status" value="1"/>
</dbReference>
<gene>
    <name evidence="9" type="ORF">DAPPUDRAFT_41086</name>
</gene>
<dbReference type="Pfam" id="PF00225">
    <property type="entry name" value="Kinesin"/>
    <property type="match status" value="1"/>
</dbReference>